<dbReference type="AlphaFoldDB" id="A0AA39KGE1"/>
<feature type="compositionally biased region" description="Low complexity" evidence="9">
    <location>
        <begin position="388"/>
        <end position="401"/>
    </location>
</feature>
<comment type="caution">
    <text evidence="12">The sequence shown here is derived from an EMBL/GenBank/DDBJ whole genome shotgun (WGS) entry which is preliminary data.</text>
</comment>
<evidence type="ECO:0000313" key="12">
    <source>
        <dbReference type="EMBL" id="KAK0161603.1"/>
    </source>
</evidence>
<keyword evidence="13" id="KW-1185">Reference proteome</keyword>
<feature type="transmembrane region" description="Helical" evidence="10">
    <location>
        <begin position="291"/>
        <end position="312"/>
    </location>
</feature>
<evidence type="ECO:0000256" key="5">
    <source>
        <dbReference type="ARBA" id="ARBA00023040"/>
    </source>
</evidence>
<keyword evidence="8" id="KW-0807">Transducer</keyword>
<sequence>MVWVSEYHEMAMNTTSKKNGKVEVSKVAVCLMQANTTSTVAIFLLQNITFFVVPLIILLILYSMIVRQLMNSSSSATGSTSTSETYHTRARKQVIMILLAVIFSFFICLAPFQLLTLYIVIAPVEDIENIEYDIFYNILNFSRIMFYLNSAINPILYNLMSSRFRIGFLKLCGIKKRTIHNRNTLRSTLTSTRVPRRMINNENQREHFFPIVPMTRYILEKDEIGVEMPACQTSASTTLPMTFFFTTIIVFFVLPLIILVILYTVIAKNLMANPTISRGPANNLLKYRKQVVMMLGTVVVSFFICLLPFRAFTLWILVASPKSIIGLGIEGYFSLLYFCRVMFYLNSAVNPILYNLMSTKFRDGFLRLCGLSRKKRTSTPNSDRNGMTNNNTTITHNSSSHRSSDFWRRSSSNRSCSVKVSSINVEKPFKLPIFTTVAGSINRKKDESYV</sequence>
<evidence type="ECO:0000256" key="1">
    <source>
        <dbReference type="ARBA" id="ARBA00004141"/>
    </source>
</evidence>
<evidence type="ECO:0000256" key="3">
    <source>
        <dbReference type="ARBA" id="ARBA00022692"/>
    </source>
</evidence>
<feature type="domain" description="G-protein coupled receptors family 1 profile" evidence="11">
    <location>
        <begin position="231"/>
        <end position="354"/>
    </location>
</feature>
<organism evidence="12 13">
    <name type="scientific">Microctonus hyperodae</name>
    <name type="common">Parasitoid wasp</name>
    <dbReference type="NCBI Taxonomy" id="165561"/>
    <lineage>
        <taxon>Eukaryota</taxon>
        <taxon>Metazoa</taxon>
        <taxon>Ecdysozoa</taxon>
        <taxon>Arthropoda</taxon>
        <taxon>Hexapoda</taxon>
        <taxon>Insecta</taxon>
        <taxon>Pterygota</taxon>
        <taxon>Neoptera</taxon>
        <taxon>Endopterygota</taxon>
        <taxon>Hymenoptera</taxon>
        <taxon>Apocrita</taxon>
        <taxon>Ichneumonoidea</taxon>
        <taxon>Braconidae</taxon>
        <taxon>Euphorinae</taxon>
        <taxon>Microctonus</taxon>
    </lineage>
</organism>
<feature type="transmembrane region" description="Helical" evidence="10">
    <location>
        <begin position="324"/>
        <end position="345"/>
    </location>
</feature>
<dbReference type="GO" id="GO:0005886">
    <property type="term" value="C:plasma membrane"/>
    <property type="evidence" value="ECO:0007669"/>
    <property type="project" value="TreeGrafter"/>
</dbReference>
<evidence type="ECO:0000256" key="9">
    <source>
        <dbReference type="SAM" id="MobiDB-lite"/>
    </source>
</evidence>
<dbReference type="InterPro" id="IPR000276">
    <property type="entry name" value="GPCR_Rhodpsn"/>
</dbReference>
<keyword evidence="3 10" id="KW-0812">Transmembrane</keyword>
<gene>
    <name evidence="12" type="ORF">PV327_010058</name>
</gene>
<accession>A0AA39KGE1</accession>
<comment type="similarity">
    <text evidence="2">Belongs to the G-protein coupled receptor 1 family.</text>
</comment>
<dbReference type="InterPro" id="IPR017452">
    <property type="entry name" value="GPCR_Rhodpsn_7TM"/>
</dbReference>
<keyword evidence="5" id="KW-0297">G-protein coupled receptor</keyword>
<evidence type="ECO:0000313" key="13">
    <source>
        <dbReference type="Proteomes" id="UP001168972"/>
    </source>
</evidence>
<dbReference type="Gene3D" id="1.20.1070.10">
    <property type="entry name" value="Rhodopsin 7-helix transmembrane proteins"/>
    <property type="match status" value="2"/>
</dbReference>
<dbReference type="SUPFAM" id="SSF81321">
    <property type="entry name" value="Family A G protein-coupled receptor-like"/>
    <property type="match status" value="2"/>
</dbReference>
<dbReference type="GO" id="GO:0004930">
    <property type="term" value="F:G protein-coupled receptor activity"/>
    <property type="evidence" value="ECO:0007669"/>
    <property type="project" value="UniProtKB-KW"/>
</dbReference>
<reference evidence="12" key="2">
    <citation type="submission" date="2023-03" db="EMBL/GenBank/DDBJ databases">
        <authorList>
            <person name="Inwood S.N."/>
            <person name="Skelly J.G."/>
            <person name="Guhlin J."/>
            <person name="Harrop T.W.R."/>
            <person name="Goldson S.G."/>
            <person name="Dearden P.K."/>
        </authorList>
    </citation>
    <scope>NUCLEOTIDE SEQUENCE</scope>
    <source>
        <strain evidence="12">Lincoln</strain>
        <tissue evidence="12">Whole body</tissue>
    </source>
</reference>
<dbReference type="PROSITE" id="PS50262">
    <property type="entry name" value="G_PROTEIN_RECEP_F1_2"/>
    <property type="match status" value="2"/>
</dbReference>
<feature type="transmembrane region" description="Helical" evidence="10">
    <location>
        <begin position="94"/>
        <end position="121"/>
    </location>
</feature>
<proteinExistence type="inferred from homology"/>
<evidence type="ECO:0000256" key="2">
    <source>
        <dbReference type="ARBA" id="ARBA00010663"/>
    </source>
</evidence>
<evidence type="ECO:0000259" key="11">
    <source>
        <dbReference type="PROSITE" id="PS50262"/>
    </source>
</evidence>
<dbReference type="PANTHER" id="PTHR24243">
    <property type="entry name" value="G-PROTEIN COUPLED RECEPTOR"/>
    <property type="match status" value="1"/>
</dbReference>
<name>A0AA39KGE1_MICHY</name>
<evidence type="ECO:0000256" key="10">
    <source>
        <dbReference type="SAM" id="Phobius"/>
    </source>
</evidence>
<reference evidence="12" key="1">
    <citation type="journal article" date="2023" name="bioRxiv">
        <title>Scaffold-level genome assemblies of two parasitoid biocontrol wasps reveal the parthenogenesis mechanism and an associated novel virus.</title>
        <authorList>
            <person name="Inwood S."/>
            <person name="Skelly J."/>
            <person name="Guhlin J."/>
            <person name="Harrop T."/>
            <person name="Goldson S."/>
            <person name="Dearden P."/>
        </authorList>
    </citation>
    <scope>NUCLEOTIDE SEQUENCE</scope>
    <source>
        <strain evidence="12">Lincoln</strain>
        <tissue evidence="12">Whole body</tissue>
    </source>
</reference>
<comment type="subcellular location">
    <subcellularLocation>
        <location evidence="1">Membrane</location>
        <topology evidence="1">Multi-pass membrane protein</topology>
    </subcellularLocation>
</comment>
<feature type="region of interest" description="Disordered" evidence="9">
    <location>
        <begin position="375"/>
        <end position="409"/>
    </location>
</feature>
<feature type="compositionally biased region" description="Polar residues" evidence="9">
    <location>
        <begin position="378"/>
        <end position="387"/>
    </location>
</feature>
<dbReference type="Pfam" id="PF00001">
    <property type="entry name" value="7tm_1"/>
    <property type="match status" value="2"/>
</dbReference>
<protein>
    <recommendedName>
        <fullName evidence="11">G-protein coupled receptors family 1 profile domain-containing protein</fullName>
    </recommendedName>
</protein>
<evidence type="ECO:0000256" key="6">
    <source>
        <dbReference type="ARBA" id="ARBA00023136"/>
    </source>
</evidence>
<evidence type="ECO:0000256" key="7">
    <source>
        <dbReference type="ARBA" id="ARBA00023170"/>
    </source>
</evidence>
<feature type="transmembrane region" description="Helical" evidence="10">
    <location>
        <begin position="41"/>
        <end position="65"/>
    </location>
</feature>
<feature type="transmembrane region" description="Helical" evidence="10">
    <location>
        <begin position="243"/>
        <end position="266"/>
    </location>
</feature>
<dbReference type="PRINTS" id="PR00237">
    <property type="entry name" value="GPCRRHODOPSN"/>
</dbReference>
<dbReference type="EMBL" id="JAQQBR010001835">
    <property type="protein sequence ID" value="KAK0161603.1"/>
    <property type="molecule type" value="Genomic_DNA"/>
</dbReference>
<evidence type="ECO:0000256" key="8">
    <source>
        <dbReference type="ARBA" id="ARBA00023224"/>
    </source>
</evidence>
<keyword evidence="7" id="KW-0675">Receptor</keyword>
<dbReference type="PANTHER" id="PTHR24243:SF233">
    <property type="entry name" value="THYROTROPIN-RELEASING HORMONE RECEPTOR"/>
    <property type="match status" value="1"/>
</dbReference>
<evidence type="ECO:0000256" key="4">
    <source>
        <dbReference type="ARBA" id="ARBA00022989"/>
    </source>
</evidence>
<keyword evidence="4 10" id="KW-1133">Transmembrane helix</keyword>
<dbReference type="Proteomes" id="UP001168972">
    <property type="component" value="Unassembled WGS sequence"/>
</dbReference>
<feature type="domain" description="G-protein coupled receptors family 1 profile" evidence="11">
    <location>
        <begin position="1"/>
        <end position="157"/>
    </location>
</feature>
<keyword evidence="6 10" id="KW-0472">Membrane</keyword>